<keyword evidence="6 8" id="KW-0675">Receptor</keyword>
<evidence type="ECO:0000256" key="1">
    <source>
        <dbReference type="ARBA" id="ARBA00004651"/>
    </source>
</evidence>
<feature type="transmembrane region" description="Helical" evidence="8">
    <location>
        <begin position="271"/>
        <end position="294"/>
    </location>
</feature>
<evidence type="ECO:0000256" key="8">
    <source>
        <dbReference type="RuleBase" id="RU363108"/>
    </source>
</evidence>
<dbReference type="GO" id="GO:0030425">
    <property type="term" value="C:dendrite"/>
    <property type="evidence" value="ECO:0007669"/>
    <property type="project" value="TreeGrafter"/>
</dbReference>
<keyword evidence="4 8" id="KW-1133">Transmembrane helix</keyword>
<feature type="transmembrane region" description="Helical" evidence="8">
    <location>
        <begin position="39"/>
        <end position="60"/>
    </location>
</feature>
<evidence type="ECO:0000313" key="10">
    <source>
        <dbReference type="Proteomes" id="UP001233999"/>
    </source>
</evidence>
<keyword evidence="7 8" id="KW-0807">Transducer</keyword>
<evidence type="ECO:0000256" key="3">
    <source>
        <dbReference type="ARBA" id="ARBA00022692"/>
    </source>
</evidence>
<organism evidence="9 10">
    <name type="scientific">Diploptera punctata</name>
    <name type="common">Pacific beetle cockroach</name>
    <dbReference type="NCBI Taxonomy" id="6984"/>
    <lineage>
        <taxon>Eukaryota</taxon>
        <taxon>Metazoa</taxon>
        <taxon>Ecdysozoa</taxon>
        <taxon>Arthropoda</taxon>
        <taxon>Hexapoda</taxon>
        <taxon>Insecta</taxon>
        <taxon>Pterygota</taxon>
        <taxon>Neoptera</taxon>
        <taxon>Polyneoptera</taxon>
        <taxon>Dictyoptera</taxon>
        <taxon>Blattodea</taxon>
        <taxon>Blaberoidea</taxon>
        <taxon>Blaberidae</taxon>
        <taxon>Diplopterinae</taxon>
        <taxon>Diploptera</taxon>
    </lineage>
</organism>
<dbReference type="GO" id="GO:0043025">
    <property type="term" value="C:neuronal cell body"/>
    <property type="evidence" value="ECO:0007669"/>
    <property type="project" value="TreeGrafter"/>
</dbReference>
<dbReference type="Pfam" id="PF08395">
    <property type="entry name" value="7tm_7"/>
    <property type="match status" value="1"/>
</dbReference>
<gene>
    <name evidence="9" type="ORF">L9F63_023063</name>
</gene>
<feature type="transmembrane region" description="Helical" evidence="8">
    <location>
        <begin position="132"/>
        <end position="154"/>
    </location>
</feature>
<keyword evidence="3 8" id="KW-0812">Transmembrane</keyword>
<evidence type="ECO:0000256" key="4">
    <source>
        <dbReference type="ARBA" id="ARBA00022989"/>
    </source>
</evidence>
<evidence type="ECO:0000256" key="5">
    <source>
        <dbReference type="ARBA" id="ARBA00023136"/>
    </source>
</evidence>
<evidence type="ECO:0000256" key="7">
    <source>
        <dbReference type="ARBA" id="ARBA00023224"/>
    </source>
</evidence>
<dbReference type="PANTHER" id="PTHR21143:SF133">
    <property type="entry name" value="GUSTATORY AND PHEROMONE RECEPTOR 32A-RELATED"/>
    <property type="match status" value="1"/>
</dbReference>
<evidence type="ECO:0000256" key="6">
    <source>
        <dbReference type="ARBA" id="ARBA00023170"/>
    </source>
</evidence>
<dbReference type="InterPro" id="IPR013604">
    <property type="entry name" value="7TM_chemorcpt"/>
</dbReference>
<dbReference type="GO" id="GO:0050909">
    <property type="term" value="P:sensory perception of taste"/>
    <property type="evidence" value="ECO:0007669"/>
    <property type="project" value="InterPro"/>
</dbReference>
<reference evidence="9" key="1">
    <citation type="journal article" date="2023" name="IScience">
        <title>Live-bearing cockroach genome reveals convergent evolutionary mechanisms linked to viviparity in insects and beyond.</title>
        <authorList>
            <person name="Fouks B."/>
            <person name="Harrison M.C."/>
            <person name="Mikhailova A.A."/>
            <person name="Marchal E."/>
            <person name="English S."/>
            <person name="Carruthers M."/>
            <person name="Jennings E.C."/>
            <person name="Chiamaka E.L."/>
            <person name="Frigard R.A."/>
            <person name="Pippel M."/>
            <person name="Attardo G.M."/>
            <person name="Benoit J.B."/>
            <person name="Bornberg-Bauer E."/>
            <person name="Tobe S.S."/>
        </authorList>
    </citation>
    <scope>NUCLEOTIDE SEQUENCE</scope>
    <source>
        <strain evidence="9">Stay&amp;Tobe</strain>
    </source>
</reference>
<keyword evidence="5 8" id="KW-0472">Membrane</keyword>
<comment type="similarity">
    <text evidence="8">Belongs to the insect chemoreceptor superfamily. Gustatory receptor (GR) family.</text>
</comment>
<dbReference type="GO" id="GO:0005886">
    <property type="term" value="C:plasma membrane"/>
    <property type="evidence" value="ECO:0007669"/>
    <property type="project" value="UniProtKB-SubCell"/>
</dbReference>
<protein>
    <recommendedName>
        <fullName evidence="8">Gustatory receptor</fullName>
    </recommendedName>
</protein>
<reference evidence="9" key="2">
    <citation type="submission" date="2023-05" db="EMBL/GenBank/DDBJ databases">
        <authorList>
            <person name="Fouks B."/>
        </authorList>
    </citation>
    <scope>NUCLEOTIDE SEQUENCE</scope>
    <source>
        <strain evidence="9">Stay&amp;Tobe</strain>
        <tissue evidence="9">Testes</tissue>
    </source>
</reference>
<comment type="function">
    <text evidence="8">Gustatory receptor which mediates acceptance or avoidance behavior, depending on its substrates.</text>
</comment>
<feature type="transmembrane region" description="Helical" evidence="8">
    <location>
        <begin position="166"/>
        <end position="184"/>
    </location>
</feature>
<accession>A0AAD7ZKU8</accession>
<dbReference type="GO" id="GO:0007165">
    <property type="term" value="P:signal transduction"/>
    <property type="evidence" value="ECO:0007669"/>
    <property type="project" value="UniProtKB-KW"/>
</dbReference>
<evidence type="ECO:0000256" key="2">
    <source>
        <dbReference type="ARBA" id="ARBA00022475"/>
    </source>
</evidence>
<dbReference type="GO" id="GO:0030424">
    <property type="term" value="C:axon"/>
    <property type="evidence" value="ECO:0007669"/>
    <property type="project" value="TreeGrafter"/>
</dbReference>
<dbReference type="GO" id="GO:0008049">
    <property type="term" value="P:male courtship behavior"/>
    <property type="evidence" value="ECO:0007669"/>
    <property type="project" value="TreeGrafter"/>
</dbReference>
<evidence type="ECO:0000313" key="9">
    <source>
        <dbReference type="EMBL" id="KAJ9582604.1"/>
    </source>
</evidence>
<keyword evidence="10" id="KW-1185">Reference proteome</keyword>
<dbReference type="GO" id="GO:0007635">
    <property type="term" value="P:chemosensory behavior"/>
    <property type="evidence" value="ECO:0007669"/>
    <property type="project" value="TreeGrafter"/>
</dbReference>
<proteinExistence type="inferred from homology"/>
<dbReference type="Proteomes" id="UP001233999">
    <property type="component" value="Unassembled WGS sequence"/>
</dbReference>
<sequence length="415" mass="48413">MDLFNAIHPLYVVSRCLATVPFIPNRNPINSPTNRILNIVHYVWTVVIIGILITGLKMYIENYHIRLTGNPGQLMSRIFSSPANFINSIVDIAFMATINRKSILTLLNRMYNIDTIFLLRNHEGMYKKTRRYLVIQIIVLSLLLLPFIFCDVYFFGTLSSYCYEIINKLSISVSLVSVLQYVNLMKYLKDRLLILNEYISANFANFYDCDPMTNRKFHSWQLVKRYNSVTCEMKSRTFIPYNRREISENIFKQRIYYNEIFEASRIVNSVYGINILLTLFYCFISVVTNSYFFFMDTFQNYDMLQTTLPGVDYHIVTHIFWVSFAIAKAAAISVSCQLVIEEMNTASCNLQKLQLSQHLNKDILHNLEKFSRQIACNEIQFTALGFFSVNLSFLYAFIASSVTYVIVLIQFNYKS</sequence>
<dbReference type="PANTHER" id="PTHR21143">
    <property type="entry name" value="INVERTEBRATE GUSTATORY RECEPTOR"/>
    <property type="match status" value="1"/>
</dbReference>
<comment type="caution">
    <text evidence="9">The sequence shown here is derived from an EMBL/GenBank/DDBJ whole genome shotgun (WGS) entry which is preliminary data.</text>
</comment>
<dbReference type="EMBL" id="JASPKZ010007790">
    <property type="protein sequence ID" value="KAJ9582604.1"/>
    <property type="molecule type" value="Genomic_DNA"/>
</dbReference>
<comment type="caution">
    <text evidence="8">Lacks conserved residue(s) required for the propagation of feature annotation.</text>
</comment>
<keyword evidence="2 8" id="KW-1003">Cell membrane</keyword>
<feature type="transmembrane region" description="Helical" evidence="8">
    <location>
        <begin position="393"/>
        <end position="413"/>
    </location>
</feature>
<name>A0AAD7ZKU8_DIPPU</name>
<dbReference type="AlphaFoldDB" id="A0AAD7ZKU8"/>
<comment type="subcellular location">
    <subcellularLocation>
        <location evidence="1 8">Cell membrane</location>
        <topology evidence="1 8">Multi-pass membrane protein</topology>
    </subcellularLocation>
</comment>